<dbReference type="KEGG" id="ngr:NAEGRDRAFT_74357"/>
<dbReference type="AlphaFoldDB" id="D2VZ48"/>
<dbReference type="GeneID" id="8863354"/>
<name>D2VZ48_NAEGR</name>
<dbReference type="VEuPathDB" id="AmoebaDB:NAEGRDRAFT_74357"/>
<dbReference type="Proteomes" id="UP000006671">
    <property type="component" value="Unassembled WGS sequence"/>
</dbReference>
<keyword evidence="3" id="KW-1185">Reference proteome</keyword>
<organism evidence="3">
    <name type="scientific">Naegleria gruberi</name>
    <name type="common">Amoeba</name>
    <dbReference type="NCBI Taxonomy" id="5762"/>
    <lineage>
        <taxon>Eukaryota</taxon>
        <taxon>Discoba</taxon>
        <taxon>Heterolobosea</taxon>
        <taxon>Tetramitia</taxon>
        <taxon>Eutetramitia</taxon>
        <taxon>Vahlkampfiidae</taxon>
        <taxon>Naegleria</taxon>
    </lineage>
</organism>
<keyword evidence="1" id="KW-0472">Membrane</keyword>
<reference evidence="2 3" key="1">
    <citation type="journal article" date="2010" name="Cell">
        <title>The genome of Naegleria gruberi illuminates early eukaryotic versatility.</title>
        <authorList>
            <person name="Fritz-Laylin L.K."/>
            <person name="Prochnik S.E."/>
            <person name="Ginger M.L."/>
            <person name="Dacks J.B."/>
            <person name="Carpenter M.L."/>
            <person name="Field M.C."/>
            <person name="Kuo A."/>
            <person name="Paredez A."/>
            <person name="Chapman J."/>
            <person name="Pham J."/>
            <person name="Shu S."/>
            <person name="Neupane R."/>
            <person name="Cipriano M."/>
            <person name="Mancuso J."/>
            <person name="Tu H."/>
            <person name="Salamov A."/>
            <person name="Lindquist E."/>
            <person name="Shapiro H."/>
            <person name="Lucas S."/>
            <person name="Grigoriev I.V."/>
            <person name="Cande W.Z."/>
            <person name="Fulton C."/>
            <person name="Rokhsar D.S."/>
            <person name="Dawson S.C."/>
        </authorList>
    </citation>
    <scope>NUCLEOTIDE SEQUENCE [LARGE SCALE GENOMIC DNA]</scope>
    <source>
        <strain evidence="2 3">NEG-M</strain>
    </source>
</reference>
<evidence type="ECO:0000256" key="1">
    <source>
        <dbReference type="SAM" id="Phobius"/>
    </source>
</evidence>
<feature type="transmembrane region" description="Helical" evidence="1">
    <location>
        <begin position="31"/>
        <end position="53"/>
    </location>
</feature>
<sequence length="166" mass="19720">MIPVNDRRQQGEYDDQLIIKRSVEYPYESKVIQLLVLLANLALFISGVHLLVTQQFEKWLWSSPFFIIYIGICFYFIRYLHFLTGHNHTMLYKEYKKMLKTYNHELFKIHIENEGSVSERIVCRLKIKGEEENSDLNSAIIPLEEETDVEIEMDETQTDQDNVNLI</sequence>
<proteinExistence type="predicted"/>
<gene>
    <name evidence="2" type="ORF">NAEGRDRAFT_74357</name>
</gene>
<evidence type="ECO:0000313" key="2">
    <source>
        <dbReference type="EMBL" id="EFC37880.1"/>
    </source>
</evidence>
<keyword evidence="1" id="KW-0812">Transmembrane</keyword>
<dbReference type="EMBL" id="GG738913">
    <property type="protein sequence ID" value="EFC37880.1"/>
    <property type="molecule type" value="Genomic_DNA"/>
</dbReference>
<dbReference type="RefSeq" id="XP_002670624.1">
    <property type="nucleotide sequence ID" value="XM_002670578.1"/>
</dbReference>
<keyword evidence="1" id="KW-1133">Transmembrane helix</keyword>
<protein>
    <submittedName>
        <fullName evidence="2">Predicted protein</fullName>
    </submittedName>
</protein>
<evidence type="ECO:0000313" key="3">
    <source>
        <dbReference type="Proteomes" id="UP000006671"/>
    </source>
</evidence>
<accession>D2VZ48</accession>
<dbReference type="InParanoid" id="D2VZ48"/>
<feature type="transmembrane region" description="Helical" evidence="1">
    <location>
        <begin position="59"/>
        <end position="80"/>
    </location>
</feature>